<comment type="caution">
    <text evidence="4">The sequence shown here is derived from an EMBL/GenBank/DDBJ whole genome shotgun (WGS) entry which is preliminary data.</text>
</comment>
<feature type="compositionally biased region" description="Low complexity" evidence="1">
    <location>
        <begin position="140"/>
        <end position="157"/>
    </location>
</feature>
<dbReference type="InterPro" id="IPR036116">
    <property type="entry name" value="FN3_sf"/>
</dbReference>
<dbReference type="PROSITE" id="PS50853">
    <property type="entry name" value="FN3"/>
    <property type="match status" value="2"/>
</dbReference>
<keyword evidence="2" id="KW-0812">Transmembrane</keyword>
<dbReference type="SUPFAM" id="SSF49265">
    <property type="entry name" value="Fibronectin type III"/>
    <property type="match status" value="1"/>
</dbReference>
<dbReference type="STRING" id="229920.ADM99_03045"/>
<organism evidence="4 5">
    <name type="scientific">Leptolinea tardivitalis</name>
    <dbReference type="NCBI Taxonomy" id="229920"/>
    <lineage>
        <taxon>Bacteria</taxon>
        <taxon>Bacillati</taxon>
        <taxon>Chloroflexota</taxon>
        <taxon>Anaerolineae</taxon>
        <taxon>Anaerolineales</taxon>
        <taxon>Anaerolineaceae</taxon>
        <taxon>Leptolinea</taxon>
    </lineage>
</organism>
<evidence type="ECO:0000256" key="1">
    <source>
        <dbReference type="SAM" id="MobiDB-lite"/>
    </source>
</evidence>
<dbReference type="RefSeq" id="WP_062421620.1">
    <property type="nucleotide sequence ID" value="NZ_BBYA01000009.1"/>
</dbReference>
<keyword evidence="2" id="KW-0472">Membrane</keyword>
<evidence type="ECO:0000256" key="2">
    <source>
        <dbReference type="SAM" id="Phobius"/>
    </source>
</evidence>
<feature type="domain" description="Fibronectin type-III" evidence="3">
    <location>
        <begin position="234"/>
        <end position="335"/>
    </location>
</feature>
<dbReference type="AlphaFoldDB" id="A0A0N8GLR4"/>
<protein>
    <recommendedName>
        <fullName evidence="3">Fibronectin type-III domain-containing protein</fullName>
    </recommendedName>
</protein>
<dbReference type="EMBL" id="LGCK01000006">
    <property type="protein sequence ID" value="KPL73226.1"/>
    <property type="molecule type" value="Genomic_DNA"/>
</dbReference>
<feature type="domain" description="Fibronectin type-III" evidence="3">
    <location>
        <begin position="141"/>
        <end position="233"/>
    </location>
</feature>
<accession>A0A0N8GLR4</accession>
<reference evidence="4 5" key="1">
    <citation type="submission" date="2015-07" db="EMBL/GenBank/DDBJ databases">
        <title>Genome sequence of Leptolinea tardivitalis DSM 16556.</title>
        <authorList>
            <person name="Hemp J."/>
            <person name="Ward L.M."/>
            <person name="Pace L.A."/>
            <person name="Fischer W.W."/>
        </authorList>
    </citation>
    <scope>NUCLEOTIDE SEQUENCE [LARGE SCALE GENOMIC DNA]</scope>
    <source>
        <strain evidence="4 5">YMTK-2</strain>
    </source>
</reference>
<dbReference type="OrthoDB" id="102721at2"/>
<proteinExistence type="predicted"/>
<feature type="transmembrane region" description="Helical" evidence="2">
    <location>
        <begin position="7"/>
        <end position="29"/>
    </location>
</feature>
<dbReference type="InterPro" id="IPR032109">
    <property type="entry name" value="Big_3_5"/>
</dbReference>
<name>A0A0N8GLR4_9CHLR</name>
<evidence type="ECO:0000313" key="5">
    <source>
        <dbReference type="Proteomes" id="UP000050430"/>
    </source>
</evidence>
<dbReference type="InterPro" id="IPR013783">
    <property type="entry name" value="Ig-like_fold"/>
</dbReference>
<feature type="region of interest" description="Disordered" evidence="1">
    <location>
        <begin position="126"/>
        <end position="157"/>
    </location>
</feature>
<dbReference type="CDD" id="cd00063">
    <property type="entry name" value="FN3"/>
    <property type="match status" value="1"/>
</dbReference>
<keyword evidence="5" id="KW-1185">Reference proteome</keyword>
<dbReference type="InterPro" id="IPR003961">
    <property type="entry name" value="FN3_dom"/>
</dbReference>
<dbReference type="Proteomes" id="UP000050430">
    <property type="component" value="Unassembled WGS sequence"/>
</dbReference>
<keyword evidence="2" id="KW-1133">Transmembrane helix</keyword>
<dbReference type="Pfam" id="PF16640">
    <property type="entry name" value="Big_3_5"/>
    <property type="match status" value="1"/>
</dbReference>
<sequence length="740" mass="75354">MKLSFWDILASMVMLGGLAMATIFINIFINPYSFINPFPPPTPVASLQVPTLTPSQRSLPELWTATPETPGVPSVTSVYTTGTATATGTRLILPTGTATRTKTAIPIIKTATKTPNRTLTSIAYLTPTKTTSSGDDEHPTTPGTPTTSSSTSVSTPVWSWTKSTDNVGVSYYQVTWGGDTDCNNTSYTTTSRTWTAPAMTAGTTRYICVRAVDAAGNKSDWAGPSGFTYALAGAPSATTNAATSVNSTSAVLNGLINANSHDTTVFFQYGTTTSYGTTQAGTPATVTGSTSTAVSYTLTGLTPNTTYHFRVYGTNSVTTTYGADVTFKTLGTPTTTTITGISVEPSVVGQSYTVSVSVAPVTTGTVSVSDGTGAVCSPAITLSGGTGTCTLTSTTAGTKTISAIFSGNSTYATSTGTATHQVDKGTPIVSVWPSASAISYGQTLASSTLSGGAAIPSGTFSWIDPSVTPALGTSSQNVRFTPSNSANYNTVDGTVNVTVNKANQTTLVAHVDHTPVVYNTTAELSTTGGSGTGAVTFNIGSSTGCALSDATHIIVTNVGGTCVVTATKADDGNYYEATSAPLTIALAKANPVTVWPTGSTITYGALLGTSILSGETVITSGTLQWVNPTTVPPAGDPSYSVSFTPDDTTNYNTVTHNVSLHVNKATPTVDTWPTASAINAGQALSASTLSGGHASVAGSFAFESPTTVPGATGPQNVVFTPVDSANYESVLGSVIVTVNP</sequence>
<evidence type="ECO:0000313" key="4">
    <source>
        <dbReference type="EMBL" id="KPL73226.1"/>
    </source>
</evidence>
<evidence type="ECO:0000259" key="3">
    <source>
        <dbReference type="PROSITE" id="PS50853"/>
    </source>
</evidence>
<dbReference type="Gene3D" id="2.60.40.10">
    <property type="entry name" value="Immunoglobulins"/>
    <property type="match status" value="3"/>
</dbReference>
<gene>
    <name evidence="4" type="ORF">ADM99_03045</name>
</gene>